<name>A0A834G3V4_RHOSS</name>
<dbReference type="AlphaFoldDB" id="A0A834G3V4"/>
<dbReference type="SUPFAM" id="SSF48445">
    <property type="entry name" value="14-3-3 protein"/>
    <property type="match status" value="1"/>
</dbReference>
<dbReference type="Pfam" id="PF00244">
    <property type="entry name" value="14-3-3"/>
    <property type="match status" value="1"/>
</dbReference>
<dbReference type="SMART" id="SM00101">
    <property type="entry name" value="14_3_3"/>
    <property type="match status" value="1"/>
</dbReference>
<dbReference type="NCBIfam" id="TIGR01640">
    <property type="entry name" value="F_box_assoc_1"/>
    <property type="match status" value="1"/>
</dbReference>
<dbReference type="Proteomes" id="UP000626092">
    <property type="component" value="Unassembled WGS sequence"/>
</dbReference>
<dbReference type="PROSITE" id="PS00797">
    <property type="entry name" value="1433_2"/>
    <property type="match status" value="1"/>
</dbReference>
<accession>A0A834G3V4</accession>
<proteinExistence type="inferred from homology"/>
<feature type="domain" description="14-3-3" evidence="2">
    <location>
        <begin position="1"/>
        <end position="98"/>
    </location>
</feature>
<sequence>MLFHFQAASATANTDLPSTHPIRLGLALNFSVFYYEIMNSPERACHLAKQAFDEAIAELDTLSEESYKDSTLIMQLLRDNLTLWTSDLPEDGGDDNLKAEEPKTAEAEIESHLTGAIDGLFSIHKCGYDSAEPMALWNPSTREFRPLPMSPITLPYFYTEHTFGFGLDPLTGNYKVIWIRFMVDDRTGSPLPYFVVAVYTLGSDTWRYLDPLTHTTCSLHNSLSATCINGAYYWLVSYDHAKHSILAFDMRCEDFKHIEGPDHPEGKQGSLALCIDHIALFLCQTGVLFQCSIDIWVMKEEGCWDKLVTVEPSVEVSRPLGFWNDEEIFLESSSSELFLYKHDTHEIRNLGIYGDNKAVFCYKESLLSVKGQNEDPQRCHFSDIVGYDLKYVVPAAKRKVMVDKTEELAKLVECFHREQEFYDRQDRLSDEFEDVHGLPEADLAKGWQMIFNDREKLETFFTLDGAQRNLYVEKLVRGG</sequence>
<gene>
    <name evidence="3" type="ORF">RHSIM_Rhsim12G0135700</name>
</gene>
<reference evidence="3" key="1">
    <citation type="submission" date="2019-11" db="EMBL/GenBank/DDBJ databases">
        <authorList>
            <person name="Liu Y."/>
            <person name="Hou J."/>
            <person name="Li T.-Q."/>
            <person name="Guan C.-H."/>
            <person name="Wu X."/>
            <person name="Wu H.-Z."/>
            <person name="Ling F."/>
            <person name="Zhang R."/>
            <person name="Shi X.-G."/>
            <person name="Ren J.-P."/>
            <person name="Chen E.-F."/>
            <person name="Sun J.-M."/>
        </authorList>
    </citation>
    <scope>NUCLEOTIDE SEQUENCE</scope>
    <source>
        <strain evidence="3">Adult_tree_wgs_1</strain>
        <tissue evidence="3">Leaves</tissue>
    </source>
</reference>
<evidence type="ECO:0000313" key="4">
    <source>
        <dbReference type="Proteomes" id="UP000626092"/>
    </source>
</evidence>
<dbReference type="PANTHER" id="PTHR18860">
    <property type="entry name" value="14-3-3 PROTEIN"/>
    <property type="match status" value="1"/>
</dbReference>
<dbReference type="Gene3D" id="1.20.190.20">
    <property type="entry name" value="14-3-3 domain"/>
    <property type="match status" value="1"/>
</dbReference>
<dbReference type="InterPro" id="IPR023410">
    <property type="entry name" value="14-3-3_domain"/>
</dbReference>
<dbReference type="InterPro" id="IPR036815">
    <property type="entry name" value="14-3-3_dom_sf"/>
</dbReference>
<dbReference type="InterPro" id="IPR000308">
    <property type="entry name" value="14-3-3"/>
</dbReference>
<dbReference type="InterPro" id="IPR023409">
    <property type="entry name" value="14-3-3_CS"/>
</dbReference>
<comment type="caution">
    <text evidence="3">The sequence shown here is derived from an EMBL/GenBank/DDBJ whole genome shotgun (WGS) entry which is preliminary data.</text>
</comment>
<dbReference type="PRINTS" id="PR00305">
    <property type="entry name" value="1433ZETA"/>
</dbReference>
<comment type="similarity">
    <text evidence="1">Belongs to the 14-3-3 family.</text>
</comment>
<evidence type="ECO:0000256" key="1">
    <source>
        <dbReference type="ARBA" id="ARBA00006141"/>
    </source>
</evidence>
<dbReference type="EMBL" id="WJXA01000012">
    <property type="protein sequence ID" value="KAF7124582.1"/>
    <property type="molecule type" value="Genomic_DNA"/>
</dbReference>
<protein>
    <recommendedName>
        <fullName evidence="2">14-3-3 domain-containing protein</fullName>
    </recommendedName>
</protein>
<keyword evidence="4" id="KW-1185">Reference proteome</keyword>
<evidence type="ECO:0000259" key="2">
    <source>
        <dbReference type="SMART" id="SM00101"/>
    </source>
</evidence>
<evidence type="ECO:0000313" key="3">
    <source>
        <dbReference type="EMBL" id="KAF7124582.1"/>
    </source>
</evidence>
<dbReference type="InterPro" id="IPR013187">
    <property type="entry name" value="F-box-assoc_dom_typ3"/>
</dbReference>
<dbReference type="OrthoDB" id="1867629at2759"/>
<dbReference type="InterPro" id="IPR017451">
    <property type="entry name" value="F-box-assoc_interact_dom"/>
</dbReference>
<dbReference type="Pfam" id="PF08268">
    <property type="entry name" value="FBA_3"/>
    <property type="match status" value="1"/>
</dbReference>
<organism evidence="3 4">
    <name type="scientific">Rhododendron simsii</name>
    <name type="common">Sims's rhododendron</name>
    <dbReference type="NCBI Taxonomy" id="118357"/>
    <lineage>
        <taxon>Eukaryota</taxon>
        <taxon>Viridiplantae</taxon>
        <taxon>Streptophyta</taxon>
        <taxon>Embryophyta</taxon>
        <taxon>Tracheophyta</taxon>
        <taxon>Spermatophyta</taxon>
        <taxon>Magnoliopsida</taxon>
        <taxon>eudicotyledons</taxon>
        <taxon>Gunneridae</taxon>
        <taxon>Pentapetalae</taxon>
        <taxon>asterids</taxon>
        <taxon>Ericales</taxon>
        <taxon>Ericaceae</taxon>
        <taxon>Ericoideae</taxon>
        <taxon>Rhodoreae</taxon>
        <taxon>Rhododendron</taxon>
    </lineage>
</organism>